<dbReference type="Pfam" id="PF02622">
    <property type="entry name" value="DUF179"/>
    <property type="match status" value="1"/>
</dbReference>
<dbReference type="Gene3D" id="3.40.1740.10">
    <property type="entry name" value="VC0467-like"/>
    <property type="match status" value="1"/>
</dbReference>
<dbReference type="Proteomes" id="UP001174909">
    <property type="component" value="Unassembled WGS sequence"/>
</dbReference>
<dbReference type="GO" id="GO:0005829">
    <property type="term" value="C:cytosol"/>
    <property type="evidence" value="ECO:0007669"/>
    <property type="project" value="TreeGrafter"/>
</dbReference>
<dbReference type="SUPFAM" id="SSF143456">
    <property type="entry name" value="VC0467-like"/>
    <property type="match status" value="1"/>
</dbReference>
<protein>
    <submittedName>
        <fullName evidence="1">UPF0301 protein SCO2948</fullName>
    </submittedName>
</protein>
<accession>A0AA35WEW5</accession>
<evidence type="ECO:0000313" key="2">
    <source>
        <dbReference type="Proteomes" id="UP001174909"/>
    </source>
</evidence>
<dbReference type="AlphaFoldDB" id="A0AA35WEW5"/>
<reference evidence="1" key="1">
    <citation type="submission" date="2023-03" db="EMBL/GenBank/DDBJ databases">
        <authorList>
            <person name="Steffen K."/>
            <person name="Cardenas P."/>
        </authorList>
    </citation>
    <scope>NUCLEOTIDE SEQUENCE</scope>
</reference>
<proteinExistence type="predicted"/>
<evidence type="ECO:0000313" key="1">
    <source>
        <dbReference type="EMBL" id="CAI8012010.1"/>
    </source>
</evidence>
<dbReference type="EMBL" id="CASHTH010001141">
    <property type="protein sequence ID" value="CAI8012010.1"/>
    <property type="molecule type" value="Genomic_DNA"/>
</dbReference>
<comment type="caution">
    <text evidence="1">The sequence shown here is derived from an EMBL/GenBank/DDBJ whole genome shotgun (WGS) entry which is preliminary data.</text>
</comment>
<dbReference type="PANTHER" id="PTHR30327:SF1">
    <property type="entry name" value="UPF0301 PROTEIN YQGE"/>
    <property type="match status" value="1"/>
</dbReference>
<dbReference type="PANTHER" id="PTHR30327">
    <property type="entry name" value="UNCHARACTERIZED PROTEIN YQGE"/>
    <property type="match status" value="1"/>
</dbReference>
<keyword evidence="2" id="KW-1185">Reference proteome</keyword>
<dbReference type="InterPro" id="IPR003774">
    <property type="entry name" value="AlgH-like"/>
</dbReference>
<organism evidence="1 2">
    <name type="scientific">Geodia barretti</name>
    <name type="common">Barrett's horny sponge</name>
    <dbReference type="NCBI Taxonomy" id="519541"/>
    <lineage>
        <taxon>Eukaryota</taxon>
        <taxon>Metazoa</taxon>
        <taxon>Porifera</taxon>
        <taxon>Demospongiae</taxon>
        <taxon>Heteroscleromorpha</taxon>
        <taxon>Tetractinellida</taxon>
        <taxon>Astrophorina</taxon>
        <taxon>Geodiidae</taxon>
        <taxon>Geodia</taxon>
    </lineage>
</organism>
<sequence length="198" mass="20999">MALEWRPNDPYSSLAGQILVASRHLADPNFFRTVVLILEHREGVLGVVLNRPTVITIADVVPAWQDLIALPPVVFHGGPVERTAAIGLARPDGPVDPEQSAFALTIDFPGREVGIVNLSAEPGALVGVVRDLRIYSGYAGWSPGQLESEIQAGGWLVLDHEAFDPLTSDPATLWNQAASAAASGQGVRAIDGPSVQNN</sequence>
<name>A0AA35WEW5_GEOBA</name>
<gene>
    <name evidence="1" type="ORF">GBAR_LOCUS7718</name>
</gene>